<proteinExistence type="predicted"/>
<dbReference type="InterPro" id="IPR012727">
    <property type="entry name" value="Gly_oxidase_ThiO"/>
</dbReference>
<dbReference type="GO" id="GO:0050660">
    <property type="term" value="F:flavin adenine dinucleotide binding"/>
    <property type="evidence" value="ECO:0007669"/>
    <property type="project" value="InterPro"/>
</dbReference>
<evidence type="ECO:0000313" key="5">
    <source>
        <dbReference type="EMBL" id="RZG65352.1"/>
    </source>
</evidence>
<dbReference type="EC" id="1.4.3.19" evidence="5"/>
<evidence type="ECO:0000313" key="6">
    <source>
        <dbReference type="Proteomes" id="UP000293483"/>
    </source>
</evidence>
<name>A0A4Q7AQ92_9GAMM</name>
<reference evidence="5 6" key="1">
    <citation type="submission" date="2019-02" db="EMBL/GenBank/DDBJ databases">
        <title>The Batch Genome Submission of Acinetobacter spp. strains.</title>
        <authorList>
            <person name="Qin J."/>
            <person name="Hu Y."/>
            <person name="Ye H."/>
            <person name="Wei L."/>
            <person name="Feng Y."/>
            <person name="Zong Z."/>
        </authorList>
    </citation>
    <scope>NUCLEOTIDE SEQUENCE [LARGE SCALE GENOMIC DNA]</scope>
    <source>
        <strain evidence="5 6">WCHABo060081</strain>
    </source>
</reference>
<evidence type="ECO:0000256" key="3">
    <source>
        <dbReference type="ARBA" id="ARBA00023002"/>
    </source>
</evidence>
<dbReference type="UniPathway" id="UPA00060"/>
<dbReference type="RefSeq" id="WP_130147255.1">
    <property type="nucleotide sequence ID" value="NZ_SGSU01000016.1"/>
</dbReference>
<dbReference type="GO" id="GO:0009228">
    <property type="term" value="P:thiamine biosynthetic process"/>
    <property type="evidence" value="ECO:0007669"/>
    <property type="project" value="UniProtKB-KW"/>
</dbReference>
<protein>
    <submittedName>
        <fullName evidence="5">Glycine oxidase ThiO</fullName>
        <ecNumber evidence="5">1.4.3.19</ecNumber>
    </submittedName>
</protein>
<comment type="pathway">
    <text evidence="1">Cofactor biosynthesis; thiamine diphosphate biosynthesis.</text>
</comment>
<organism evidence="5 6">
    <name type="scientific">Acinetobacter bouvetii</name>
    <dbReference type="NCBI Taxonomy" id="202951"/>
    <lineage>
        <taxon>Bacteria</taxon>
        <taxon>Pseudomonadati</taxon>
        <taxon>Pseudomonadota</taxon>
        <taxon>Gammaproteobacteria</taxon>
        <taxon>Moraxellales</taxon>
        <taxon>Moraxellaceae</taxon>
        <taxon>Acinetobacter</taxon>
    </lineage>
</organism>
<sequence length="381" mass="42737">MHIAIIGAGISGLLSALELTEQGCSVAIFDQQSAGKAASWAGGGILSPMYPWRYPQAVNDLAKHGKSLYQAWNAKLKPISAIDFEIHETGMLIFDEDDFEIGLNYAAKYQEPMQRCEYLQHEQLEQINPRVSEQLKQAIYFPQIANVRNPRLLKSIIAYLKQHPNVQFFENTWIDHFQIQAHKIQSVRTPCGQSFEADQFVIATGAWSEHWSNQLHLSIPVEPVQGQMLLFKTPENWLPTMCMNEVMYLIPRADGHIVCGSSMNHLGFDKRPSTQTQQNIYKASLAMVPELSDFPVVKQWAGLRPSSPTGIPYIGKMPNLENLWANFGHYRNGLCMGPASAQLLRQLMLQQPLIVEPAAYDPVRLMQTGHANGGINPSSIP</sequence>
<gene>
    <name evidence="5" type="primary">thiO</name>
    <name evidence="5" type="ORF">EXE25_13855</name>
</gene>
<dbReference type="PANTHER" id="PTHR13847">
    <property type="entry name" value="SARCOSINE DEHYDROGENASE-RELATED"/>
    <property type="match status" value="1"/>
</dbReference>
<dbReference type="PANTHER" id="PTHR13847:SF289">
    <property type="entry name" value="GLYCINE OXIDASE"/>
    <property type="match status" value="1"/>
</dbReference>
<dbReference type="GO" id="GO:0043799">
    <property type="term" value="F:glycine oxidase activity"/>
    <property type="evidence" value="ECO:0007669"/>
    <property type="project" value="UniProtKB-EC"/>
</dbReference>
<dbReference type="InterPro" id="IPR006076">
    <property type="entry name" value="FAD-dep_OxRdtase"/>
</dbReference>
<keyword evidence="2" id="KW-0784">Thiamine biosynthesis</keyword>
<feature type="domain" description="FAD dependent oxidoreductase" evidence="4">
    <location>
        <begin position="3"/>
        <end position="346"/>
    </location>
</feature>
<accession>A0A4Q7AQ92</accession>
<dbReference type="EMBL" id="SGSU01000016">
    <property type="protein sequence ID" value="RZG65352.1"/>
    <property type="molecule type" value="Genomic_DNA"/>
</dbReference>
<keyword evidence="3 5" id="KW-0560">Oxidoreductase</keyword>
<dbReference type="Gene3D" id="3.30.9.10">
    <property type="entry name" value="D-Amino Acid Oxidase, subunit A, domain 2"/>
    <property type="match status" value="1"/>
</dbReference>
<dbReference type="Pfam" id="PF01266">
    <property type="entry name" value="DAO"/>
    <property type="match status" value="1"/>
</dbReference>
<evidence type="ECO:0000256" key="2">
    <source>
        <dbReference type="ARBA" id="ARBA00022977"/>
    </source>
</evidence>
<dbReference type="STRING" id="202951.GCA_001485025_02740"/>
<dbReference type="AlphaFoldDB" id="A0A4Q7AQ92"/>
<comment type="caution">
    <text evidence="5">The sequence shown here is derived from an EMBL/GenBank/DDBJ whole genome shotgun (WGS) entry which is preliminary data.</text>
</comment>
<dbReference type="SUPFAM" id="SSF51905">
    <property type="entry name" value="FAD/NAD(P)-binding domain"/>
    <property type="match status" value="1"/>
</dbReference>
<dbReference type="SUPFAM" id="SSF54373">
    <property type="entry name" value="FAD-linked reductases, C-terminal domain"/>
    <property type="match status" value="1"/>
</dbReference>
<dbReference type="NCBIfam" id="TIGR02352">
    <property type="entry name" value="thiamin_ThiO"/>
    <property type="match status" value="1"/>
</dbReference>
<dbReference type="GO" id="GO:0009229">
    <property type="term" value="P:thiamine diphosphate biosynthetic process"/>
    <property type="evidence" value="ECO:0007669"/>
    <property type="project" value="UniProtKB-UniPathway"/>
</dbReference>
<evidence type="ECO:0000259" key="4">
    <source>
        <dbReference type="Pfam" id="PF01266"/>
    </source>
</evidence>
<dbReference type="InterPro" id="IPR036188">
    <property type="entry name" value="FAD/NAD-bd_sf"/>
</dbReference>
<dbReference type="Gene3D" id="3.50.50.60">
    <property type="entry name" value="FAD/NAD(P)-binding domain"/>
    <property type="match status" value="1"/>
</dbReference>
<dbReference type="Proteomes" id="UP000293483">
    <property type="component" value="Unassembled WGS sequence"/>
</dbReference>
<dbReference type="GO" id="GO:0005737">
    <property type="term" value="C:cytoplasm"/>
    <property type="evidence" value="ECO:0007669"/>
    <property type="project" value="TreeGrafter"/>
</dbReference>
<evidence type="ECO:0000256" key="1">
    <source>
        <dbReference type="ARBA" id="ARBA00004948"/>
    </source>
</evidence>